<dbReference type="Pfam" id="PF07062">
    <property type="entry name" value="Clc-like"/>
    <property type="match status" value="1"/>
</dbReference>
<dbReference type="PANTHER" id="PTHR35574">
    <property type="entry name" value="PUTATIVE-RELATED"/>
    <property type="match status" value="1"/>
</dbReference>
<keyword evidence="1" id="KW-0472">Membrane</keyword>
<keyword evidence="2" id="KW-1185">Reference proteome</keyword>
<sequence length="270" mass="30239">MGSGRSVLPQTITLVIGLILLLIGVVLSIIAVISPSWQVVDIREYHEEHHHGLWQDCTRAHIHKRIEDYRQEELGHLTSNIDLAPLSCTYKFDRKATDIVQENIYDSSAAIESELHQFYGWQKAVLIGIFVSLVSASIGVIVGTCAPCHSACSVIFVIFIFVALLFSTSALGIFYFAAHRVDSRFVQGHVGTYEVFSLTLNELGLFLIDETQNMGWAFTIYTLSILCYFFSIIVSLVATYQLLRKSDDRISMPVRELAPLYSTHMTSSAI</sequence>
<proteinExistence type="predicted"/>
<evidence type="ECO:0000313" key="2">
    <source>
        <dbReference type="Proteomes" id="UP000046393"/>
    </source>
</evidence>
<feature type="transmembrane region" description="Helical" evidence="1">
    <location>
        <begin position="12"/>
        <end position="33"/>
    </location>
</feature>
<accession>A0A0N5AWE7</accession>
<feature type="transmembrane region" description="Helical" evidence="1">
    <location>
        <begin position="124"/>
        <end position="142"/>
    </location>
</feature>
<dbReference type="PANTHER" id="PTHR35574:SF1">
    <property type="entry name" value="CLC-LIKE PROTEIN"/>
    <property type="match status" value="1"/>
</dbReference>
<organism evidence="2 3">
    <name type="scientific">Syphacia muris</name>
    <dbReference type="NCBI Taxonomy" id="451379"/>
    <lineage>
        <taxon>Eukaryota</taxon>
        <taxon>Metazoa</taxon>
        <taxon>Ecdysozoa</taxon>
        <taxon>Nematoda</taxon>
        <taxon>Chromadorea</taxon>
        <taxon>Rhabditida</taxon>
        <taxon>Spirurina</taxon>
        <taxon>Oxyuridomorpha</taxon>
        <taxon>Oxyuroidea</taxon>
        <taxon>Oxyuridae</taxon>
        <taxon>Syphacia</taxon>
    </lineage>
</organism>
<name>A0A0N5AWE7_9BILA</name>
<protein>
    <submittedName>
        <fullName evidence="3">Clc-like protein</fullName>
    </submittedName>
</protein>
<evidence type="ECO:0000256" key="1">
    <source>
        <dbReference type="SAM" id="Phobius"/>
    </source>
</evidence>
<dbReference type="InterPro" id="IPR010761">
    <property type="entry name" value="Clc_prot-like"/>
</dbReference>
<feature type="transmembrane region" description="Helical" evidence="1">
    <location>
        <begin position="220"/>
        <end position="243"/>
    </location>
</feature>
<dbReference type="Proteomes" id="UP000046393">
    <property type="component" value="Unplaced"/>
</dbReference>
<dbReference type="Gene3D" id="1.20.140.150">
    <property type="match status" value="1"/>
</dbReference>
<evidence type="ECO:0000313" key="3">
    <source>
        <dbReference type="WBParaSite" id="SMUV_0000924501-mRNA-1"/>
    </source>
</evidence>
<dbReference type="AlphaFoldDB" id="A0A0N5AWE7"/>
<keyword evidence="1" id="KW-0812">Transmembrane</keyword>
<dbReference type="WBParaSite" id="SMUV_0000924501-mRNA-1">
    <property type="protein sequence ID" value="SMUV_0000924501-mRNA-1"/>
    <property type="gene ID" value="SMUV_0000924501"/>
</dbReference>
<reference evidence="3" key="1">
    <citation type="submission" date="2017-02" db="UniProtKB">
        <authorList>
            <consortium name="WormBaseParasite"/>
        </authorList>
    </citation>
    <scope>IDENTIFICATION</scope>
</reference>
<feature type="transmembrane region" description="Helical" evidence="1">
    <location>
        <begin position="154"/>
        <end position="178"/>
    </location>
</feature>
<dbReference type="GO" id="GO:0016020">
    <property type="term" value="C:membrane"/>
    <property type="evidence" value="ECO:0007669"/>
    <property type="project" value="InterPro"/>
</dbReference>
<keyword evidence="1" id="KW-1133">Transmembrane helix</keyword>